<gene>
    <name evidence="2" type="ORF">L195_g014733</name>
    <name evidence="1" type="ORF">L195_g035279</name>
</gene>
<reference evidence="2 3" key="1">
    <citation type="journal article" date="2014" name="Am. J. Bot.">
        <title>Genome assembly and annotation for red clover (Trifolium pratense; Fabaceae).</title>
        <authorList>
            <person name="Istvanek J."/>
            <person name="Jaros M."/>
            <person name="Krenek A."/>
            <person name="Repkova J."/>
        </authorList>
    </citation>
    <scope>NUCLEOTIDE SEQUENCE [LARGE SCALE GENOMIC DNA]</scope>
    <source>
        <strain evidence="3">cv. Tatra</strain>
        <tissue evidence="2">Young leaves</tissue>
    </source>
</reference>
<organism evidence="2 3">
    <name type="scientific">Trifolium pratense</name>
    <name type="common">Red clover</name>
    <dbReference type="NCBI Taxonomy" id="57577"/>
    <lineage>
        <taxon>Eukaryota</taxon>
        <taxon>Viridiplantae</taxon>
        <taxon>Streptophyta</taxon>
        <taxon>Embryophyta</taxon>
        <taxon>Tracheophyta</taxon>
        <taxon>Spermatophyta</taxon>
        <taxon>Magnoliopsida</taxon>
        <taxon>eudicotyledons</taxon>
        <taxon>Gunneridae</taxon>
        <taxon>Pentapetalae</taxon>
        <taxon>rosids</taxon>
        <taxon>fabids</taxon>
        <taxon>Fabales</taxon>
        <taxon>Fabaceae</taxon>
        <taxon>Papilionoideae</taxon>
        <taxon>50 kb inversion clade</taxon>
        <taxon>NPAAA clade</taxon>
        <taxon>Hologalegina</taxon>
        <taxon>IRL clade</taxon>
        <taxon>Trifolieae</taxon>
        <taxon>Trifolium</taxon>
    </lineage>
</organism>
<feature type="non-terminal residue" evidence="2">
    <location>
        <position position="58"/>
    </location>
</feature>
<dbReference type="AlphaFoldDB" id="A0A2K3PRQ3"/>
<accession>A0A2K3PRQ3</accession>
<comment type="caution">
    <text evidence="2">The sequence shown here is derived from an EMBL/GenBank/DDBJ whole genome shotgun (WGS) entry which is preliminary data.</text>
</comment>
<proteinExistence type="predicted"/>
<reference evidence="2 3" key="2">
    <citation type="journal article" date="2017" name="Front. Plant Sci.">
        <title>Gene Classification and Mining of Molecular Markers Useful in Red Clover (Trifolium pratense) Breeding.</title>
        <authorList>
            <person name="Istvanek J."/>
            <person name="Dluhosova J."/>
            <person name="Dluhos P."/>
            <person name="Patkova L."/>
            <person name="Nedelnik J."/>
            <person name="Repkova J."/>
        </authorList>
    </citation>
    <scope>NUCLEOTIDE SEQUENCE [LARGE SCALE GENOMIC DNA]</scope>
    <source>
        <strain evidence="3">cv. Tatra</strain>
        <tissue evidence="2">Young leaves</tissue>
    </source>
</reference>
<dbReference type="EMBL" id="ASHM01009841">
    <property type="protein sequence ID" value="PNY17976.1"/>
    <property type="molecule type" value="Genomic_DNA"/>
</dbReference>
<sequence>MLDAKTVTTPLGYHTKLSVMQCPQSEEEKRRMEGIPYASCVGSILHDMVCSRSNLAYA</sequence>
<evidence type="ECO:0000313" key="3">
    <source>
        <dbReference type="Proteomes" id="UP000236291"/>
    </source>
</evidence>
<evidence type="ECO:0000313" key="1">
    <source>
        <dbReference type="EMBL" id="PNX79295.1"/>
    </source>
</evidence>
<name>A0A2K3PRQ3_TRIPR</name>
<evidence type="ECO:0000313" key="2">
    <source>
        <dbReference type="EMBL" id="PNY17976.1"/>
    </source>
</evidence>
<dbReference type="Proteomes" id="UP000236291">
    <property type="component" value="Unassembled WGS sequence"/>
</dbReference>
<protein>
    <submittedName>
        <fullName evidence="2">GDSL esterase/lipase</fullName>
    </submittedName>
</protein>
<dbReference type="EMBL" id="ASHM01035681">
    <property type="protein sequence ID" value="PNX79295.1"/>
    <property type="molecule type" value="Genomic_DNA"/>
</dbReference>